<reference evidence="3" key="1">
    <citation type="journal article" date="2014" name="PLoS ONE">
        <title>The genome and linkage map of the northern pike (Esox lucius): conserved synteny revealed between the salmonid sister group and the Neoteleostei.</title>
        <authorList>
            <person name="Rondeau E.B."/>
            <person name="Minkley D.R."/>
            <person name="Leong J.S."/>
            <person name="Messmer A.M."/>
            <person name="Jantzen J.R."/>
            <person name="von Schalburg K.R."/>
            <person name="Lemon C."/>
            <person name="Bird N.H."/>
            <person name="Koop B.F."/>
        </authorList>
    </citation>
    <scope>NUCLEOTIDE SEQUENCE</scope>
</reference>
<dbReference type="GeneTree" id="ENSGT00530000063790"/>
<dbReference type="AlphaFoldDB" id="A0A3P8ZBC8"/>
<dbReference type="GO" id="GO:0043123">
    <property type="term" value="P:positive regulation of canonical NF-kappaB signal transduction"/>
    <property type="evidence" value="ECO:0007669"/>
    <property type="project" value="InterPro"/>
</dbReference>
<proteinExistence type="predicted"/>
<gene>
    <name evidence="2" type="primary">TMEM154</name>
</gene>
<dbReference type="Pfam" id="PF14854">
    <property type="entry name" value="LURAP"/>
    <property type="match status" value="1"/>
</dbReference>
<reference evidence="2" key="3">
    <citation type="submission" date="2025-08" db="UniProtKB">
        <authorList>
            <consortium name="Ensembl"/>
        </authorList>
    </citation>
    <scope>IDENTIFICATION</scope>
</reference>
<evidence type="ECO:0000313" key="3">
    <source>
        <dbReference type="Proteomes" id="UP000265140"/>
    </source>
</evidence>
<dbReference type="GO" id="GO:0001819">
    <property type="term" value="P:positive regulation of cytokine production"/>
    <property type="evidence" value="ECO:0007669"/>
    <property type="project" value="TreeGrafter"/>
</dbReference>
<feature type="compositionally biased region" description="Low complexity" evidence="1">
    <location>
        <begin position="153"/>
        <end position="165"/>
    </location>
</feature>
<dbReference type="PANTHER" id="PTHR33767">
    <property type="entry name" value="LEUCINE RICH ADAPTOR PROTEIN 1-LIKE"/>
    <property type="match status" value="1"/>
</dbReference>
<evidence type="ECO:0000256" key="1">
    <source>
        <dbReference type="SAM" id="MobiDB-lite"/>
    </source>
</evidence>
<reference evidence="2" key="4">
    <citation type="submission" date="2025-09" db="UniProtKB">
        <authorList>
            <consortium name="Ensembl"/>
        </authorList>
    </citation>
    <scope>IDENTIFICATION</scope>
</reference>
<feature type="region of interest" description="Disordered" evidence="1">
    <location>
        <begin position="153"/>
        <end position="174"/>
    </location>
</feature>
<dbReference type="Proteomes" id="UP000265140">
    <property type="component" value="Chromosome 3"/>
</dbReference>
<dbReference type="InParanoid" id="A0A3P8ZBC8"/>
<dbReference type="Ensembl" id="ENSELUT00000037514.3">
    <property type="protein sequence ID" value="ENSELUP00000025748.2"/>
    <property type="gene ID" value="ENSELUG00000024401.3"/>
</dbReference>
<dbReference type="Bgee" id="ENSELUG00000024401">
    <property type="expression patterns" value="Expressed in ovary and 1 other cell type or tissue"/>
</dbReference>
<keyword evidence="3" id="KW-1185">Reference proteome</keyword>
<accession>A0A3P8ZBC8</accession>
<dbReference type="InterPro" id="IPR039499">
    <property type="entry name" value="LURA1/LRA25"/>
</dbReference>
<protein>
    <recommendedName>
        <fullName evidence="4">Leucine rich adaptor protein 1</fullName>
    </recommendedName>
</protein>
<evidence type="ECO:0000313" key="2">
    <source>
        <dbReference type="Ensembl" id="ENSELUP00000025748.2"/>
    </source>
</evidence>
<dbReference type="OrthoDB" id="8911462at2759"/>
<dbReference type="PANTHER" id="PTHR33767:SF2">
    <property type="entry name" value="LEUCINE RICH ADAPTOR PROTEIN 1"/>
    <property type="match status" value="1"/>
</dbReference>
<evidence type="ECO:0008006" key="4">
    <source>
        <dbReference type="Google" id="ProtNLM"/>
    </source>
</evidence>
<organism evidence="2 3">
    <name type="scientific">Esox lucius</name>
    <name type="common">Northern pike</name>
    <dbReference type="NCBI Taxonomy" id="8010"/>
    <lineage>
        <taxon>Eukaryota</taxon>
        <taxon>Metazoa</taxon>
        <taxon>Chordata</taxon>
        <taxon>Craniata</taxon>
        <taxon>Vertebrata</taxon>
        <taxon>Euteleostomi</taxon>
        <taxon>Actinopterygii</taxon>
        <taxon>Neopterygii</taxon>
        <taxon>Teleostei</taxon>
        <taxon>Protacanthopterygii</taxon>
        <taxon>Esociformes</taxon>
        <taxon>Esocidae</taxon>
        <taxon>Esox</taxon>
    </lineage>
</organism>
<feature type="region of interest" description="Disordered" evidence="1">
    <location>
        <begin position="190"/>
        <end position="214"/>
    </location>
</feature>
<dbReference type="InterPro" id="IPR037443">
    <property type="entry name" value="LURAP1"/>
</dbReference>
<dbReference type="OMA" id="QWCWVES"/>
<name>A0A3P8ZBC8_ESOLU</name>
<sequence length="280" mass="30904">MSIRLRLSTSPALRIFLTVFQSMSFETLHPAIEATIVISHVFAKAQTAFETRRSMESWCIMERSGTPCAHLIELESKFGMKTPEGLLNWSSVDPQVIDHGTSDSLTDKIINLKREMVCLRATDVQILRQLVALYKGLEAVRWLLEERGTLVSRGSSLTGSQSSLTEGPTPGPGMSPSCEGLCLGLSDRQSPLINDNEKTEPGPEEEEEWPAPNSVTGHSNFNMLPNTAFSKATGHRLTLDEAIDGNIVGVKEQSMPSSKVLFGYDAQWCWVESQDDVTFL</sequence>
<reference evidence="2" key="2">
    <citation type="submission" date="2020-02" db="EMBL/GenBank/DDBJ databases">
        <title>Esox lucius (northern pike) genome, fEsoLuc1, primary haplotype.</title>
        <authorList>
            <person name="Myers G."/>
            <person name="Karagic N."/>
            <person name="Meyer A."/>
            <person name="Pippel M."/>
            <person name="Reichard M."/>
            <person name="Winkler S."/>
            <person name="Tracey A."/>
            <person name="Sims Y."/>
            <person name="Howe K."/>
            <person name="Rhie A."/>
            <person name="Formenti G."/>
            <person name="Durbin R."/>
            <person name="Fedrigo O."/>
            <person name="Jarvis E.D."/>
        </authorList>
    </citation>
    <scope>NUCLEOTIDE SEQUENCE [LARGE SCALE GENOMIC DNA]</scope>
</reference>